<feature type="transmembrane region" description="Helical" evidence="8">
    <location>
        <begin position="7"/>
        <end position="25"/>
    </location>
</feature>
<dbReference type="EMBL" id="BTGU01000007">
    <property type="protein sequence ID" value="GMN37653.1"/>
    <property type="molecule type" value="Genomic_DNA"/>
</dbReference>
<reference evidence="10" key="1">
    <citation type="submission" date="2023-07" db="EMBL/GenBank/DDBJ databases">
        <title>draft genome sequence of fig (Ficus carica).</title>
        <authorList>
            <person name="Takahashi T."/>
            <person name="Nishimura K."/>
        </authorList>
    </citation>
    <scope>NUCLEOTIDE SEQUENCE</scope>
</reference>
<dbReference type="GO" id="GO:0016787">
    <property type="term" value="F:hydrolase activity"/>
    <property type="evidence" value="ECO:0007669"/>
    <property type="project" value="UniProtKB-KW"/>
</dbReference>
<keyword evidence="7" id="KW-0539">Nucleus</keyword>
<keyword evidence="8" id="KW-0472">Membrane</keyword>
<evidence type="ECO:0000256" key="6">
    <source>
        <dbReference type="ARBA" id="ARBA00022801"/>
    </source>
</evidence>
<accession>A0AA87ZK71</accession>
<feature type="transmembrane region" description="Helical" evidence="8">
    <location>
        <begin position="45"/>
        <end position="69"/>
    </location>
</feature>
<keyword evidence="11" id="KW-1185">Reference proteome</keyword>
<evidence type="ECO:0000256" key="7">
    <source>
        <dbReference type="ARBA" id="ARBA00023242"/>
    </source>
</evidence>
<name>A0AA87ZK71_FICCA</name>
<dbReference type="PANTHER" id="PTHR22930:SF190">
    <property type="entry name" value="OS06G0164500 PROTEIN"/>
    <property type="match status" value="1"/>
</dbReference>
<feature type="domain" description="DDE Tnp4" evidence="9">
    <location>
        <begin position="236"/>
        <end position="373"/>
    </location>
</feature>
<keyword evidence="6" id="KW-0378">Hydrolase</keyword>
<evidence type="ECO:0000256" key="3">
    <source>
        <dbReference type="ARBA" id="ARBA00006958"/>
    </source>
</evidence>
<evidence type="ECO:0000256" key="8">
    <source>
        <dbReference type="SAM" id="Phobius"/>
    </source>
</evidence>
<dbReference type="Proteomes" id="UP001187192">
    <property type="component" value="Unassembled WGS sequence"/>
</dbReference>
<protein>
    <recommendedName>
        <fullName evidence="9">DDE Tnp4 domain-containing protein</fullName>
    </recommendedName>
</protein>
<evidence type="ECO:0000313" key="11">
    <source>
        <dbReference type="Proteomes" id="UP001187192"/>
    </source>
</evidence>
<evidence type="ECO:0000259" key="9">
    <source>
        <dbReference type="Pfam" id="PF13359"/>
    </source>
</evidence>
<dbReference type="GO" id="GO:0004518">
    <property type="term" value="F:nuclease activity"/>
    <property type="evidence" value="ECO:0007669"/>
    <property type="project" value="UniProtKB-KW"/>
</dbReference>
<comment type="similarity">
    <text evidence="3">Belongs to the HARBI1 family.</text>
</comment>
<organism evidence="10 11">
    <name type="scientific">Ficus carica</name>
    <name type="common">Common fig</name>
    <dbReference type="NCBI Taxonomy" id="3494"/>
    <lineage>
        <taxon>Eukaryota</taxon>
        <taxon>Viridiplantae</taxon>
        <taxon>Streptophyta</taxon>
        <taxon>Embryophyta</taxon>
        <taxon>Tracheophyta</taxon>
        <taxon>Spermatophyta</taxon>
        <taxon>Magnoliopsida</taxon>
        <taxon>eudicotyledons</taxon>
        <taxon>Gunneridae</taxon>
        <taxon>Pentapetalae</taxon>
        <taxon>rosids</taxon>
        <taxon>fabids</taxon>
        <taxon>Rosales</taxon>
        <taxon>Moraceae</taxon>
        <taxon>Ficeae</taxon>
        <taxon>Ficus</taxon>
    </lineage>
</organism>
<dbReference type="Pfam" id="PF13359">
    <property type="entry name" value="DDE_Tnp_4"/>
    <property type="match status" value="1"/>
</dbReference>
<sequence length="436" mass="47833">MESRKLSALLSSLVSQLLVVLILFTRNPMSDSDSDSRRLGNAFPVVIHHFLSSQEAAAAAAAAISLLSASHKRRKRKRFSDQADDLYLHGGATLRRLGPYRSPDSFRNCFKMTSSTFEWLAGSLEPLLDCRDPVGSPLNLSAELRLAIGLFRLATGSDFPGIARQFGVSESVSRFCAKQLCRVLCTDFRFWVNLLNPGELDSVSARFEDRFGLPNCCGVIGCTRFGIGREFGGEERSIAAQILVDSSSRILSIVAGFRGEKSDSRVLKLSTLFKDIGEKRLLNSPPVYVNGVAVEQYLIGNGNYPLLPWLMPPFEDPVPGSSEECFNRAVDGMRISAAKTLVSLKNWGVLSKPIDDEVKIGVAYIGACSILHNALLMREDYSALADELGNYSLYDQSSQLDRDSSSVDDSVTQMSSVIRNALASKAKEFQNSKNQC</sequence>
<evidence type="ECO:0000313" key="10">
    <source>
        <dbReference type="EMBL" id="GMN37653.1"/>
    </source>
</evidence>
<dbReference type="PANTHER" id="PTHR22930">
    <property type="match status" value="1"/>
</dbReference>
<evidence type="ECO:0000256" key="1">
    <source>
        <dbReference type="ARBA" id="ARBA00001968"/>
    </source>
</evidence>
<keyword evidence="8" id="KW-0812">Transmembrane</keyword>
<gene>
    <name evidence="10" type="ORF">TIFTF001_007000</name>
</gene>
<comment type="caution">
    <text evidence="10">The sequence shown here is derived from an EMBL/GenBank/DDBJ whole genome shotgun (WGS) entry which is preliminary data.</text>
</comment>
<comment type="cofactor">
    <cofactor evidence="1">
        <name>a divalent metal cation</name>
        <dbReference type="ChEBI" id="CHEBI:60240"/>
    </cofactor>
</comment>
<dbReference type="AlphaFoldDB" id="A0AA87ZK71"/>
<proteinExistence type="inferred from homology"/>
<dbReference type="GO" id="GO:0005634">
    <property type="term" value="C:nucleus"/>
    <property type="evidence" value="ECO:0007669"/>
    <property type="project" value="UniProtKB-SubCell"/>
</dbReference>
<keyword evidence="5" id="KW-0479">Metal-binding</keyword>
<evidence type="ECO:0000256" key="2">
    <source>
        <dbReference type="ARBA" id="ARBA00004123"/>
    </source>
</evidence>
<comment type="subcellular location">
    <subcellularLocation>
        <location evidence="2">Nucleus</location>
    </subcellularLocation>
</comment>
<dbReference type="InterPro" id="IPR045249">
    <property type="entry name" value="HARBI1-like"/>
</dbReference>
<keyword evidence="8" id="KW-1133">Transmembrane helix</keyword>
<dbReference type="GO" id="GO:0046872">
    <property type="term" value="F:metal ion binding"/>
    <property type="evidence" value="ECO:0007669"/>
    <property type="project" value="UniProtKB-KW"/>
</dbReference>
<evidence type="ECO:0000256" key="4">
    <source>
        <dbReference type="ARBA" id="ARBA00022722"/>
    </source>
</evidence>
<evidence type="ECO:0000256" key="5">
    <source>
        <dbReference type="ARBA" id="ARBA00022723"/>
    </source>
</evidence>
<dbReference type="InterPro" id="IPR027806">
    <property type="entry name" value="HARBI1_dom"/>
</dbReference>
<keyword evidence="4" id="KW-0540">Nuclease</keyword>